<feature type="transmembrane region" description="Helical" evidence="6">
    <location>
        <begin position="52"/>
        <end position="73"/>
    </location>
</feature>
<feature type="domain" description="ABC-2 type transporter transmembrane" evidence="7">
    <location>
        <begin position="52"/>
        <end position="191"/>
    </location>
</feature>
<protein>
    <submittedName>
        <fullName evidence="8">ABC transporter permease</fullName>
    </submittedName>
</protein>
<dbReference type="AlphaFoldDB" id="A0A934RBA4"/>
<evidence type="ECO:0000313" key="8">
    <source>
        <dbReference type="EMBL" id="MBK1827380.1"/>
    </source>
</evidence>
<keyword evidence="5 6" id="KW-0472">Membrane</keyword>
<gene>
    <name evidence="8" type="ORF">JIN81_10125</name>
</gene>
<sequence>MRTLFILFRKELRSFFQNPFGWVIIAAVAIANGVGISTSMKGFVDSPSQHSLIFATFHSPVFWFWFLFIFPLITMRSFAEEERSGTLETLLTAPVRTWQVVLSKYGAAFAFYVILWIPTLLQFHLFSWVADLPDAWTPGEVFGTYTILILMGMAFTAVGCLASSLTSSQIIAGLLTICLLMLLFFFGFIPIIWGGAFQGAGIFYYISCQEHLAFFAKGFLDTRPFVYYITLTFMVLFLTYQIVDYRRWKR</sequence>
<evidence type="ECO:0000256" key="6">
    <source>
        <dbReference type="SAM" id="Phobius"/>
    </source>
</evidence>
<dbReference type="Proteomes" id="UP000658278">
    <property type="component" value="Unassembled WGS sequence"/>
</dbReference>
<accession>A0A934RBA4</accession>
<dbReference type="InterPro" id="IPR051449">
    <property type="entry name" value="ABC-2_transporter_component"/>
</dbReference>
<evidence type="ECO:0000256" key="2">
    <source>
        <dbReference type="ARBA" id="ARBA00022475"/>
    </source>
</evidence>
<evidence type="ECO:0000259" key="7">
    <source>
        <dbReference type="Pfam" id="PF12698"/>
    </source>
</evidence>
<dbReference type="GO" id="GO:0140359">
    <property type="term" value="F:ABC-type transporter activity"/>
    <property type="evidence" value="ECO:0007669"/>
    <property type="project" value="InterPro"/>
</dbReference>
<dbReference type="PANTHER" id="PTHR30294">
    <property type="entry name" value="MEMBRANE COMPONENT OF ABC TRANSPORTER YHHJ-RELATED"/>
    <property type="match status" value="1"/>
</dbReference>
<evidence type="ECO:0000313" key="9">
    <source>
        <dbReference type="Proteomes" id="UP000658278"/>
    </source>
</evidence>
<dbReference type="GO" id="GO:0005886">
    <property type="term" value="C:plasma membrane"/>
    <property type="evidence" value="ECO:0007669"/>
    <property type="project" value="UniProtKB-SubCell"/>
</dbReference>
<name>A0A934RBA4_9BACT</name>
<feature type="transmembrane region" description="Helical" evidence="6">
    <location>
        <begin position="174"/>
        <end position="205"/>
    </location>
</feature>
<keyword evidence="4 6" id="KW-1133">Transmembrane helix</keyword>
<keyword evidence="9" id="KW-1185">Reference proteome</keyword>
<dbReference type="Pfam" id="PF12698">
    <property type="entry name" value="ABC2_membrane_3"/>
    <property type="match status" value="1"/>
</dbReference>
<feature type="transmembrane region" description="Helical" evidence="6">
    <location>
        <begin position="142"/>
        <end position="162"/>
    </location>
</feature>
<feature type="transmembrane region" description="Helical" evidence="6">
    <location>
        <begin position="20"/>
        <end position="40"/>
    </location>
</feature>
<dbReference type="EMBL" id="JAENII010000007">
    <property type="protein sequence ID" value="MBK1827380.1"/>
    <property type="molecule type" value="Genomic_DNA"/>
</dbReference>
<proteinExistence type="predicted"/>
<evidence type="ECO:0000256" key="3">
    <source>
        <dbReference type="ARBA" id="ARBA00022692"/>
    </source>
</evidence>
<keyword evidence="2" id="KW-1003">Cell membrane</keyword>
<comment type="subcellular location">
    <subcellularLocation>
        <location evidence="1">Cell membrane</location>
        <topology evidence="1">Multi-pass membrane protein</topology>
    </subcellularLocation>
</comment>
<comment type="caution">
    <text evidence="8">The sequence shown here is derived from an EMBL/GenBank/DDBJ whole genome shotgun (WGS) entry which is preliminary data.</text>
</comment>
<feature type="transmembrane region" description="Helical" evidence="6">
    <location>
        <begin position="225"/>
        <end position="243"/>
    </location>
</feature>
<dbReference type="RefSeq" id="WP_200278832.1">
    <property type="nucleotide sequence ID" value="NZ_JAENII010000007.1"/>
</dbReference>
<evidence type="ECO:0000256" key="4">
    <source>
        <dbReference type="ARBA" id="ARBA00022989"/>
    </source>
</evidence>
<keyword evidence="3 6" id="KW-0812">Transmembrane</keyword>
<reference evidence="8" key="1">
    <citation type="submission" date="2021-01" db="EMBL/GenBank/DDBJ databases">
        <title>Modified the classification status of verrucomicrobia.</title>
        <authorList>
            <person name="Feng X."/>
        </authorList>
    </citation>
    <scope>NUCLEOTIDE SEQUENCE</scope>
    <source>
        <strain evidence="8">KCTC 22201</strain>
    </source>
</reference>
<evidence type="ECO:0000256" key="5">
    <source>
        <dbReference type="ARBA" id="ARBA00023136"/>
    </source>
</evidence>
<feature type="transmembrane region" description="Helical" evidence="6">
    <location>
        <begin position="109"/>
        <end position="130"/>
    </location>
</feature>
<dbReference type="InterPro" id="IPR013525">
    <property type="entry name" value="ABC2_TM"/>
</dbReference>
<dbReference type="PANTHER" id="PTHR30294:SF29">
    <property type="entry name" value="MULTIDRUG ABC TRANSPORTER PERMEASE YBHS-RELATED"/>
    <property type="match status" value="1"/>
</dbReference>
<evidence type="ECO:0000256" key="1">
    <source>
        <dbReference type="ARBA" id="ARBA00004651"/>
    </source>
</evidence>
<organism evidence="8 9">
    <name type="scientific">Haloferula rosea</name>
    <dbReference type="NCBI Taxonomy" id="490093"/>
    <lineage>
        <taxon>Bacteria</taxon>
        <taxon>Pseudomonadati</taxon>
        <taxon>Verrucomicrobiota</taxon>
        <taxon>Verrucomicrobiia</taxon>
        <taxon>Verrucomicrobiales</taxon>
        <taxon>Verrucomicrobiaceae</taxon>
        <taxon>Haloferula</taxon>
    </lineage>
</organism>